<feature type="transmembrane region" description="Helical" evidence="5">
    <location>
        <begin position="475"/>
        <end position="496"/>
    </location>
</feature>
<name>A0A6J5ZZU8_9ZZZZ</name>
<dbReference type="EMBL" id="CAEZYF010000002">
    <property type="protein sequence ID" value="CAB4707833.1"/>
    <property type="molecule type" value="Genomic_DNA"/>
</dbReference>
<keyword evidence="4 5" id="KW-0472">Membrane</keyword>
<feature type="transmembrane region" description="Helical" evidence="5">
    <location>
        <begin position="199"/>
        <end position="220"/>
    </location>
</feature>
<dbReference type="PANTHER" id="PTHR42718">
    <property type="entry name" value="MAJOR FACILITATOR SUPERFAMILY MULTIDRUG TRANSPORTER MFSC"/>
    <property type="match status" value="1"/>
</dbReference>
<reference evidence="7" key="1">
    <citation type="submission" date="2020-05" db="EMBL/GenBank/DDBJ databases">
        <authorList>
            <person name="Chiriac C."/>
            <person name="Salcher M."/>
            <person name="Ghai R."/>
            <person name="Kavagutti S V."/>
        </authorList>
    </citation>
    <scope>NUCLEOTIDE SEQUENCE</scope>
</reference>
<keyword evidence="3 5" id="KW-1133">Transmembrane helix</keyword>
<dbReference type="Pfam" id="PF07690">
    <property type="entry name" value="MFS_1"/>
    <property type="match status" value="1"/>
</dbReference>
<evidence type="ECO:0000313" key="8">
    <source>
        <dbReference type="EMBL" id="CAB4707833.1"/>
    </source>
</evidence>
<sequence>MTPPLVATDKRTQRNILIAMCTSLVAVVASVSGLNVAQQALARDLHASQSGVLWIINAYTLALAALLLPVGAIGDRWGRKPVLLTGLGVFGAANLVAAFATSSEWMIICRSVAGVGAAMIMPVTLSVVTSSFPAEDRTKAIGVWAGFAGSGGMIGLFVSAFMVDQLSWRWTYALPVALVLIGGAMAMRHAPNSKEHAVHPFDTFGSVLAALAIGGVVLGFQEGPELGWSSPIAVTALVTSGIAITMFVLWERRHPAPLLDIASFRDRALAAGTVTLTIVFALMFGIFLVLFPYFQAVVGWTALRSAAGMLPMALVMMPTSAGAPRVAARFGARNTMLTGVVIFSLGLVTMAMNASVSGGYLSVLPGLLILGFGMGLTMTPATASITETLPQDKQGVASALNDTSRELGGAIGVALLGSVLSSSFRTNMLHSLKGLPDALVRPASDGIANAFGVAAQAGDAGSTIIDAAKHAFVDAWVHSMWVGVAISAIAALFLLFRGPKRVPVT</sequence>
<feature type="transmembrane region" description="Helical" evidence="5">
    <location>
        <begin position="297"/>
        <end position="315"/>
    </location>
</feature>
<accession>A0A6J5ZZU8</accession>
<protein>
    <submittedName>
        <fullName evidence="7">Unannotated protein</fullName>
    </submittedName>
</protein>
<feature type="transmembrane region" description="Helical" evidence="5">
    <location>
        <begin position="226"/>
        <end position="249"/>
    </location>
</feature>
<evidence type="ECO:0000256" key="4">
    <source>
        <dbReference type="ARBA" id="ARBA00023136"/>
    </source>
</evidence>
<dbReference type="EMBL" id="CAESGF010000002">
    <property type="protein sequence ID" value="CAB4362684.1"/>
    <property type="molecule type" value="Genomic_DNA"/>
</dbReference>
<dbReference type="InterPro" id="IPR036259">
    <property type="entry name" value="MFS_trans_sf"/>
</dbReference>
<evidence type="ECO:0000259" key="6">
    <source>
        <dbReference type="PROSITE" id="PS50850"/>
    </source>
</evidence>
<dbReference type="AlphaFoldDB" id="A0A6J5ZZU8"/>
<evidence type="ECO:0000313" key="10">
    <source>
        <dbReference type="EMBL" id="CAB4911601.1"/>
    </source>
</evidence>
<feature type="transmembrane region" description="Helical" evidence="5">
    <location>
        <begin position="82"/>
        <end position="99"/>
    </location>
</feature>
<dbReference type="InterPro" id="IPR011701">
    <property type="entry name" value="MFS"/>
</dbReference>
<dbReference type="SUPFAM" id="SSF103473">
    <property type="entry name" value="MFS general substrate transporter"/>
    <property type="match status" value="1"/>
</dbReference>
<dbReference type="EMBL" id="CAFBOL010000101">
    <property type="protein sequence ID" value="CAB5009163.1"/>
    <property type="molecule type" value="Genomic_DNA"/>
</dbReference>
<feature type="transmembrane region" description="Helical" evidence="5">
    <location>
        <begin position="169"/>
        <end position="187"/>
    </location>
</feature>
<evidence type="ECO:0000256" key="1">
    <source>
        <dbReference type="ARBA" id="ARBA00004141"/>
    </source>
</evidence>
<comment type="subcellular location">
    <subcellularLocation>
        <location evidence="1">Membrane</location>
        <topology evidence="1">Multi-pass membrane protein</topology>
    </subcellularLocation>
</comment>
<feature type="domain" description="Major facilitator superfamily (MFS) profile" evidence="6">
    <location>
        <begin position="16"/>
        <end position="502"/>
    </location>
</feature>
<dbReference type="EMBL" id="CAFBMT010000001">
    <property type="protein sequence ID" value="CAB4911601.1"/>
    <property type="molecule type" value="Genomic_DNA"/>
</dbReference>
<evidence type="ECO:0000256" key="3">
    <source>
        <dbReference type="ARBA" id="ARBA00022989"/>
    </source>
</evidence>
<dbReference type="CDD" id="cd17321">
    <property type="entry name" value="MFS_MMR_MDR_like"/>
    <property type="match status" value="1"/>
</dbReference>
<proteinExistence type="predicted"/>
<feature type="transmembrane region" description="Helical" evidence="5">
    <location>
        <begin position="105"/>
        <end position="128"/>
    </location>
</feature>
<feature type="transmembrane region" description="Helical" evidence="5">
    <location>
        <begin position="269"/>
        <end position="291"/>
    </location>
</feature>
<feature type="transmembrane region" description="Helical" evidence="5">
    <location>
        <begin position="52"/>
        <end position="70"/>
    </location>
</feature>
<dbReference type="GO" id="GO:0016020">
    <property type="term" value="C:membrane"/>
    <property type="evidence" value="ECO:0007669"/>
    <property type="project" value="UniProtKB-SubCell"/>
</dbReference>
<dbReference type="InterPro" id="IPR020846">
    <property type="entry name" value="MFS_dom"/>
</dbReference>
<evidence type="ECO:0000313" key="9">
    <source>
        <dbReference type="EMBL" id="CAB4853115.1"/>
    </source>
</evidence>
<dbReference type="EMBL" id="CAFBIY010000202">
    <property type="protein sequence ID" value="CAB4853115.1"/>
    <property type="molecule type" value="Genomic_DNA"/>
</dbReference>
<dbReference type="GO" id="GO:0022857">
    <property type="term" value="F:transmembrane transporter activity"/>
    <property type="evidence" value="ECO:0007669"/>
    <property type="project" value="InterPro"/>
</dbReference>
<gene>
    <name evidence="8" type="ORF">UFOPK2656_00467</name>
    <name evidence="9" type="ORF">UFOPK3267_02639</name>
    <name evidence="10" type="ORF">UFOPK3651_00235</name>
    <name evidence="11" type="ORF">UFOPK3931_02708</name>
    <name evidence="7" type="ORF">UFOPK4189_00464</name>
</gene>
<dbReference type="PROSITE" id="PS50850">
    <property type="entry name" value="MFS"/>
    <property type="match status" value="1"/>
</dbReference>
<feature type="transmembrane region" description="Helical" evidence="5">
    <location>
        <begin position="336"/>
        <end position="356"/>
    </location>
</feature>
<dbReference type="Gene3D" id="1.20.1250.20">
    <property type="entry name" value="MFS general substrate transporter like domains"/>
    <property type="match status" value="2"/>
</dbReference>
<evidence type="ECO:0000256" key="2">
    <source>
        <dbReference type="ARBA" id="ARBA00022692"/>
    </source>
</evidence>
<dbReference type="PANTHER" id="PTHR42718:SF42">
    <property type="entry name" value="EXPORT PROTEIN"/>
    <property type="match status" value="1"/>
</dbReference>
<evidence type="ECO:0000313" key="11">
    <source>
        <dbReference type="EMBL" id="CAB5009163.1"/>
    </source>
</evidence>
<evidence type="ECO:0000256" key="5">
    <source>
        <dbReference type="SAM" id="Phobius"/>
    </source>
</evidence>
<evidence type="ECO:0000313" key="7">
    <source>
        <dbReference type="EMBL" id="CAB4362684.1"/>
    </source>
</evidence>
<feature type="transmembrane region" description="Helical" evidence="5">
    <location>
        <begin position="140"/>
        <end position="163"/>
    </location>
</feature>
<keyword evidence="2 5" id="KW-0812">Transmembrane</keyword>
<feature type="transmembrane region" description="Helical" evidence="5">
    <location>
        <begin position="362"/>
        <end position="386"/>
    </location>
</feature>
<organism evidence="7">
    <name type="scientific">freshwater metagenome</name>
    <dbReference type="NCBI Taxonomy" id="449393"/>
    <lineage>
        <taxon>unclassified sequences</taxon>
        <taxon>metagenomes</taxon>
        <taxon>ecological metagenomes</taxon>
    </lineage>
</organism>